<dbReference type="AlphaFoldDB" id="A0A1L3GE25"/>
<dbReference type="RefSeq" id="WP_072285892.1">
    <property type="nucleotide sequence ID" value="NZ_CP015455.1"/>
</dbReference>
<sequence length="79" mass="8637">MIVADFSGQVLVLDSLQDAEALLGIISRGKPVRWDHRLPNDACYVEGATRRCLELTVSPSRVVTEEEAGRLLSVKEAGK</sequence>
<gene>
    <name evidence="1" type="ORF">A7E75_02805</name>
</gene>
<proteinExistence type="predicted"/>
<dbReference type="KEGG" id="pace:A6070_11430"/>
<dbReference type="KEGG" id="pace:A6070_14855"/>
<dbReference type="Proteomes" id="UP000182264">
    <property type="component" value="Chromosome"/>
</dbReference>
<organism evidence="1 2">
    <name type="scientific">Syntrophotalea acetylenica</name>
    <name type="common">Pelobacter acetylenicus</name>
    <dbReference type="NCBI Taxonomy" id="29542"/>
    <lineage>
        <taxon>Bacteria</taxon>
        <taxon>Pseudomonadati</taxon>
        <taxon>Thermodesulfobacteriota</taxon>
        <taxon>Desulfuromonadia</taxon>
        <taxon>Desulfuromonadales</taxon>
        <taxon>Syntrophotaleaceae</taxon>
        <taxon>Syntrophotalea</taxon>
    </lineage>
</organism>
<name>A0A1L3GE25_SYNAC</name>
<accession>A0A1L3GE25</accession>
<dbReference type="EMBL" id="CP015518">
    <property type="protein sequence ID" value="APG24075.1"/>
    <property type="molecule type" value="Genomic_DNA"/>
</dbReference>
<evidence type="ECO:0000313" key="1">
    <source>
        <dbReference type="EMBL" id="APG24075.1"/>
    </source>
</evidence>
<keyword evidence="2" id="KW-1185">Reference proteome</keyword>
<evidence type="ECO:0000313" key="2">
    <source>
        <dbReference type="Proteomes" id="UP000182264"/>
    </source>
</evidence>
<reference evidence="1 2" key="1">
    <citation type="journal article" date="2017" name="Genome Announc.">
        <title>Complete Genome Sequences of Two Acetylene-Fermenting Pelobacter acetylenicus Strains.</title>
        <authorList>
            <person name="Sutton J.M."/>
            <person name="Baesman S.M."/>
            <person name="Fierst J.L."/>
            <person name="Poret-Peterson A.T."/>
            <person name="Oremland R.S."/>
            <person name="Dunlap D.S."/>
            <person name="Akob D.M."/>
        </authorList>
    </citation>
    <scope>NUCLEOTIDE SEQUENCE [LARGE SCALE GENOMIC DNA]</scope>
    <source>
        <strain evidence="1 2">DSM 3247</strain>
    </source>
</reference>
<protein>
    <submittedName>
        <fullName evidence="1">Uncharacterized protein</fullName>
    </submittedName>
</protein>